<dbReference type="RefSeq" id="WP_208268848.1">
    <property type="nucleotide sequence ID" value="NZ_BAAAGM010000074.1"/>
</dbReference>
<reference evidence="6 7" key="1">
    <citation type="submission" date="2021-03" db="EMBL/GenBank/DDBJ databases">
        <authorList>
            <person name="Kanchanasin P."/>
            <person name="Saeng-In P."/>
            <person name="Phongsopitanun W."/>
            <person name="Yuki M."/>
            <person name="Kudo T."/>
            <person name="Ohkuma M."/>
            <person name="Tanasupawat S."/>
        </authorList>
    </citation>
    <scope>NUCLEOTIDE SEQUENCE [LARGE SCALE GENOMIC DNA]</scope>
    <source>
        <strain evidence="6 7">L46</strain>
    </source>
</reference>
<dbReference type="PANTHER" id="PTHR32347">
    <property type="entry name" value="EFFLUX SYSTEM COMPONENT YKNX-RELATED"/>
    <property type="match status" value="1"/>
</dbReference>
<keyword evidence="2" id="KW-0175">Coiled coil</keyword>
<dbReference type="InterPro" id="IPR036365">
    <property type="entry name" value="PGBD-like_sf"/>
</dbReference>
<dbReference type="Gene3D" id="2.40.420.20">
    <property type="match status" value="1"/>
</dbReference>
<accession>A0ABS3R2I8</accession>
<evidence type="ECO:0000313" key="6">
    <source>
        <dbReference type="EMBL" id="MBO2440464.1"/>
    </source>
</evidence>
<protein>
    <submittedName>
        <fullName evidence="6">Peptidoglycan-binding protein</fullName>
    </submittedName>
</protein>
<gene>
    <name evidence="6" type="ORF">J4557_23330</name>
</gene>
<comment type="caution">
    <text evidence="6">The sequence shown here is derived from an EMBL/GenBank/DDBJ whole genome shotgun (WGS) entry which is preliminary data.</text>
</comment>
<dbReference type="Gene3D" id="1.10.101.10">
    <property type="entry name" value="PGBD-like superfamily/PGBD"/>
    <property type="match status" value="1"/>
</dbReference>
<dbReference type="InterPro" id="IPR002477">
    <property type="entry name" value="Peptidoglycan-bd-like"/>
</dbReference>
<dbReference type="Proteomes" id="UP000666915">
    <property type="component" value="Unassembled WGS sequence"/>
</dbReference>
<keyword evidence="4" id="KW-1133">Transmembrane helix</keyword>
<comment type="subcellular location">
    <subcellularLocation>
        <location evidence="1">Cell envelope</location>
    </subcellularLocation>
</comment>
<dbReference type="PANTHER" id="PTHR32347:SF29">
    <property type="entry name" value="UPF0194 MEMBRANE PROTEIN YBHG"/>
    <property type="match status" value="1"/>
</dbReference>
<organism evidence="6 7">
    <name type="scientific">Actinomadura nitritigenes</name>
    <dbReference type="NCBI Taxonomy" id="134602"/>
    <lineage>
        <taxon>Bacteria</taxon>
        <taxon>Bacillati</taxon>
        <taxon>Actinomycetota</taxon>
        <taxon>Actinomycetes</taxon>
        <taxon>Streptosporangiales</taxon>
        <taxon>Thermomonosporaceae</taxon>
        <taxon>Actinomadura</taxon>
    </lineage>
</organism>
<evidence type="ECO:0000313" key="7">
    <source>
        <dbReference type="Proteomes" id="UP000666915"/>
    </source>
</evidence>
<evidence type="ECO:0000256" key="4">
    <source>
        <dbReference type="SAM" id="Phobius"/>
    </source>
</evidence>
<evidence type="ECO:0000259" key="5">
    <source>
        <dbReference type="Pfam" id="PF01471"/>
    </source>
</evidence>
<dbReference type="SUPFAM" id="SSF47090">
    <property type="entry name" value="PGBD-like"/>
    <property type="match status" value="1"/>
</dbReference>
<evidence type="ECO:0000256" key="1">
    <source>
        <dbReference type="ARBA" id="ARBA00004196"/>
    </source>
</evidence>
<dbReference type="Pfam" id="PF01471">
    <property type="entry name" value="PG_binding_1"/>
    <property type="match status" value="1"/>
</dbReference>
<feature type="transmembrane region" description="Helical" evidence="4">
    <location>
        <begin position="48"/>
        <end position="68"/>
    </location>
</feature>
<keyword evidence="4" id="KW-0472">Membrane</keyword>
<dbReference type="EMBL" id="JAGEOK010000014">
    <property type="protein sequence ID" value="MBO2440464.1"/>
    <property type="molecule type" value="Genomic_DNA"/>
</dbReference>
<proteinExistence type="predicted"/>
<dbReference type="InterPro" id="IPR036366">
    <property type="entry name" value="PGBDSf"/>
</dbReference>
<feature type="compositionally biased region" description="Basic and acidic residues" evidence="3">
    <location>
        <begin position="87"/>
        <end position="101"/>
    </location>
</feature>
<evidence type="ECO:0000256" key="2">
    <source>
        <dbReference type="ARBA" id="ARBA00023054"/>
    </source>
</evidence>
<feature type="region of interest" description="Disordered" evidence="3">
    <location>
        <begin position="67"/>
        <end position="132"/>
    </location>
</feature>
<evidence type="ECO:0000256" key="3">
    <source>
        <dbReference type="SAM" id="MobiDB-lite"/>
    </source>
</evidence>
<keyword evidence="7" id="KW-1185">Reference proteome</keyword>
<feature type="domain" description="Peptidoglycan binding-like" evidence="5">
    <location>
        <begin position="178"/>
        <end position="225"/>
    </location>
</feature>
<keyword evidence="4" id="KW-0812">Transmembrane</keyword>
<name>A0ABS3R2I8_9ACTN</name>
<sequence>MIRPESEQGPAAARTSGGADFDARDAEGVPPKATGPPRRRRHPVRVSLIVLAATALTAAGIIAATGALGGDGGNGPVAAPSGPTRTAEVERTTLTRGEKVDGTLGYGRTSPVQAGSGAGEQPARGGGSGDGGGMLTWLPREGDVIKRGETVYRVNEDRVPLLYGSTPFYRVLNVGAEGTDVGVLEKNLAALGYTGFTVDLEYTSGTADAVRAWQKDLGRKETGKVAPGDCVVASGARRVAEVKANRGTTASGEILTWTGTKRLITVDLETRYEDLVKEGTKATVTLPNGTQAEATVTHVGNAVTAKPTGSGGDDTATLPVTLSVKDQKKLGRYQAAPVEVTLAAESRQDVLAVPVNALVARKGGGYAVQAVTASGVEYRPVKLGLFADAMVEISGDGIVEGLKVGIPQ</sequence>
<feature type="region of interest" description="Disordered" evidence="3">
    <location>
        <begin position="1"/>
        <end position="41"/>
    </location>
</feature>
<dbReference type="InterPro" id="IPR050465">
    <property type="entry name" value="UPF0194_transport"/>
</dbReference>